<keyword evidence="3" id="KW-1185">Reference proteome</keyword>
<dbReference type="Proteomes" id="UP000271098">
    <property type="component" value="Unassembled WGS sequence"/>
</dbReference>
<dbReference type="WBParaSite" id="GPUH_0000421501-mRNA-1">
    <property type="protein sequence ID" value="GPUH_0000421501-mRNA-1"/>
    <property type="gene ID" value="GPUH_0000421501"/>
</dbReference>
<evidence type="ECO:0000256" key="1">
    <source>
        <dbReference type="SAM" id="MobiDB-lite"/>
    </source>
</evidence>
<feature type="compositionally biased region" description="Basic and acidic residues" evidence="1">
    <location>
        <begin position="96"/>
        <end position="109"/>
    </location>
</feature>
<proteinExistence type="predicted"/>
<feature type="region of interest" description="Disordered" evidence="1">
    <location>
        <begin position="1"/>
        <end position="25"/>
    </location>
</feature>
<evidence type="ECO:0000313" key="2">
    <source>
        <dbReference type="EMBL" id="VDK43278.1"/>
    </source>
</evidence>
<accession>A0A183D667</accession>
<name>A0A183D667_9BILA</name>
<reference evidence="2 3" key="2">
    <citation type="submission" date="2018-11" db="EMBL/GenBank/DDBJ databases">
        <authorList>
            <consortium name="Pathogen Informatics"/>
        </authorList>
    </citation>
    <scope>NUCLEOTIDE SEQUENCE [LARGE SCALE GENOMIC DNA]</scope>
</reference>
<sequence>MPGASKQVEGGAGTGDSETEEEQLDLEECDLEEKLALRDAYAEAVFDVIYEELKEVLIKDVERKIETIAFEKLEQRWDEMEHSSAQMVQQRSIFCRENDESQKSSEVREGAVTPSDTVAKAVPSQTNPVIR</sequence>
<evidence type="ECO:0000313" key="4">
    <source>
        <dbReference type="WBParaSite" id="GPUH_0000421501-mRNA-1"/>
    </source>
</evidence>
<dbReference type="OrthoDB" id="10642471at2759"/>
<evidence type="ECO:0000313" key="3">
    <source>
        <dbReference type="Proteomes" id="UP000271098"/>
    </source>
</evidence>
<dbReference type="AlphaFoldDB" id="A0A183D667"/>
<protein>
    <submittedName>
        <fullName evidence="2 4">Uncharacterized protein</fullName>
    </submittedName>
</protein>
<feature type="region of interest" description="Disordered" evidence="1">
    <location>
        <begin position="96"/>
        <end position="131"/>
    </location>
</feature>
<dbReference type="EMBL" id="UYRT01007730">
    <property type="protein sequence ID" value="VDK43278.1"/>
    <property type="molecule type" value="Genomic_DNA"/>
</dbReference>
<reference evidence="4" key="1">
    <citation type="submission" date="2016-06" db="UniProtKB">
        <authorList>
            <consortium name="WormBaseParasite"/>
        </authorList>
    </citation>
    <scope>IDENTIFICATION</scope>
</reference>
<organism evidence="4">
    <name type="scientific">Gongylonema pulchrum</name>
    <dbReference type="NCBI Taxonomy" id="637853"/>
    <lineage>
        <taxon>Eukaryota</taxon>
        <taxon>Metazoa</taxon>
        <taxon>Ecdysozoa</taxon>
        <taxon>Nematoda</taxon>
        <taxon>Chromadorea</taxon>
        <taxon>Rhabditida</taxon>
        <taxon>Spirurina</taxon>
        <taxon>Spiruromorpha</taxon>
        <taxon>Spiruroidea</taxon>
        <taxon>Gongylonematidae</taxon>
        <taxon>Gongylonema</taxon>
    </lineage>
</organism>
<gene>
    <name evidence="2" type="ORF">GPUH_LOCUS4208</name>
</gene>